<accession>A0ABW5JKT5</accession>
<dbReference type="GO" id="GO:0008168">
    <property type="term" value="F:methyltransferase activity"/>
    <property type="evidence" value="ECO:0007669"/>
    <property type="project" value="UniProtKB-KW"/>
</dbReference>
<dbReference type="Proteomes" id="UP001597460">
    <property type="component" value="Unassembled WGS sequence"/>
</dbReference>
<dbReference type="InterPro" id="IPR029026">
    <property type="entry name" value="tRNA_m1G_MTases_N"/>
</dbReference>
<dbReference type="InterPro" id="IPR001537">
    <property type="entry name" value="SpoU_MeTrfase"/>
</dbReference>
<keyword evidence="1 4" id="KW-0489">Methyltransferase</keyword>
<dbReference type="EMBL" id="JBHULI010000024">
    <property type="protein sequence ID" value="MFD2532202.1"/>
    <property type="molecule type" value="Genomic_DNA"/>
</dbReference>
<feature type="domain" description="tRNA/rRNA methyltransferase SpoU type" evidence="3">
    <location>
        <begin position="26"/>
        <end position="168"/>
    </location>
</feature>
<evidence type="ECO:0000256" key="2">
    <source>
        <dbReference type="ARBA" id="ARBA00022679"/>
    </source>
</evidence>
<keyword evidence="2" id="KW-0808">Transferase</keyword>
<keyword evidence="5" id="KW-1185">Reference proteome</keyword>
<sequence length="177" mass="19847">MKKLTTKQILEENLSREAPESISSLKLLIPNIRSLHNVGSIFRSADAFGISEIILTGYTPTPPRPEINKTAIGAEEFMDWRYEEDASKALKDLREKGIYIVGLEQTSDSTHLPDFEARKHSKMCIVLGSEVSGIEDELLPLIDEFVAIPQYGRKHSLNVSVAAGVMLYAMLEKLWDQ</sequence>
<proteinExistence type="predicted"/>
<evidence type="ECO:0000259" key="3">
    <source>
        <dbReference type="Pfam" id="PF00588"/>
    </source>
</evidence>
<organism evidence="4 5">
    <name type="scientific">Gracilimonas halophila</name>
    <dbReference type="NCBI Taxonomy" id="1834464"/>
    <lineage>
        <taxon>Bacteria</taxon>
        <taxon>Pseudomonadati</taxon>
        <taxon>Balneolota</taxon>
        <taxon>Balneolia</taxon>
        <taxon>Balneolales</taxon>
        <taxon>Balneolaceae</taxon>
        <taxon>Gracilimonas</taxon>
    </lineage>
</organism>
<reference evidence="5" key="1">
    <citation type="journal article" date="2019" name="Int. J. Syst. Evol. Microbiol.">
        <title>The Global Catalogue of Microorganisms (GCM) 10K type strain sequencing project: providing services to taxonomists for standard genome sequencing and annotation.</title>
        <authorList>
            <consortium name="The Broad Institute Genomics Platform"/>
            <consortium name="The Broad Institute Genome Sequencing Center for Infectious Disease"/>
            <person name="Wu L."/>
            <person name="Ma J."/>
        </authorList>
    </citation>
    <scope>NUCLEOTIDE SEQUENCE [LARGE SCALE GENOMIC DNA]</scope>
    <source>
        <strain evidence="5">KCTC 52042</strain>
    </source>
</reference>
<dbReference type="InterPro" id="IPR029028">
    <property type="entry name" value="Alpha/beta_knot_MTases"/>
</dbReference>
<dbReference type="PANTHER" id="PTHR46429:SF1">
    <property type="entry name" value="23S RRNA (GUANOSINE-2'-O-)-METHYLTRANSFERASE RLMB"/>
    <property type="match status" value="1"/>
</dbReference>
<dbReference type="CDD" id="cd18097">
    <property type="entry name" value="SpoU-like"/>
    <property type="match status" value="1"/>
</dbReference>
<name>A0ABW5JKT5_9BACT</name>
<evidence type="ECO:0000313" key="5">
    <source>
        <dbReference type="Proteomes" id="UP001597460"/>
    </source>
</evidence>
<evidence type="ECO:0000256" key="1">
    <source>
        <dbReference type="ARBA" id="ARBA00022603"/>
    </source>
</evidence>
<dbReference type="InterPro" id="IPR004441">
    <property type="entry name" value="rRNA_MeTrfase_TrmH"/>
</dbReference>
<protein>
    <submittedName>
        <fullName evidence="4">RNA methyltransferase</fullName>
    </submittedName>
</protein>
<dbReference type="Pfam" id="PF00588">
    <property type="entry name" value="SpoU_methylase"/>
    <property type="match status" value="1"/>
</dbReference>
<dbReference type="SUPFAM" id="SSF75217">
    <property type="entry name" value="alpha/beta knot"/>
    <property type="match status" value="1"/>
</dbReference>
<dbReference type="PANTHER" id="PTHR46429">
    <property type="entry name" value="23S RRNA (GUANOSINE-2'-O-)-METHYLTRANSFERASE RLMB"/>
    <property type="match status" value="1"/>
</dbReference>
<gene>
    <name evidence="4" type="ORF">ACFSVN_07070</name>
</gene>
<dbReference type="RefSeq" id="WP_390300439.1">
    <property type="nucleotide sequence ID" value="NZ_JBHULI010000024.1"/>
</dbReference>
<evidence type="ECO:0000313" key="4">
    <source>
        <dbReference type="EMBL" id="MFD2532202.1"/>
    </source>
</evidence>
<comment type="caution">
    <text evidence="4">The sequence shown here is derived from an EMBL/GenBank/DDBJ whole genome shotgun (WGS) entry which is preliminary data.</text>
</comment>
<dbReference type="GO" id="GO:0032259">
    <property type="term" value="P:methylation"/>
    <property type="evidence" value="ECO:0007669"/>
    <property type="project" value="UniProtKB-KW"/>
</dbReference>
<dbReference type="Gene3D" id="3.40.1280.10">
    <property type="match status" value="1"/>
</dbReference>